<feature type="region of interest" description="Disordered" evidence="1">
    <location>
        <begin position="66"/>
        <end position="118"/>
    </location>
</feature>
<organism evidence="2">
    <name type="scientific">marine sediment metagenome</name>
    <dbReference type="NCBI Taxonomy" id="412755"/>
    <lineage>
        <taxon>unclassified sequences</taxon>
        <taxon>metagenomes</taxon>
        <taxon>ecological metagenomes</taxon>
    </lineage>
</organism>
<accession>A0A0F9KHQ5</accession>
<feature type="compositionally biased region" description="Basic and acidic residues" evidence="1">
    <location>
        <begin position="66"/>
        <end position="82"/>
    </location>
</feature>
<reference evidence="2" key="1">
    <citation type="journal article" date="2015" name="Nature">
        <title>Complex archaea that bridge the gap between prokaryotes and eukaryotes.</title>
        <authorList>
            <person name="Spang A."/>
            <person name="Saw J.H."/>
            <person name="Jorgensen S.L."/>
            <person name="Zaremba-Niedzwiedzka K."/>
            <person name="Martijn J."/>
            <person name="Lind A.E."/>
            <person name="van Eijk R."/>
            <person name="Schleper C."/>
            <person name="Guy L."/>
            <person name="Ettema T.J."/>
        </authorList>
    </citation>
    <scope>NUCLEOTIDE SEQUENCE</scope>
</reference>
<proteinExistence type="predicted"/>
<evidence type="ECO:0000256" key="1">
    <source>
        <dbReference type="SAM" id="MobiDB-lite"/>
    </source>
</evidence>
<sequence length="152" mass="16992">MSTDGNLTHHAVYNDDEIHLGPLDECQTCAGRGLMLPKPPKRIKDPELLARFREVRPWCQVCKDKGTPAEPLETHHMTDLKNTHRRSGRVPEPHAAVPRLPPKASAAAAPVSSTPPRCGAEINEKVWREEYAELELLYDGRVLWASTEEPTS</sequence>
<dbReference type="EMBL" id="LAZR01013498">
    <property type="protein sequence ID" value="KKM21693.1"/>
    <property type="molecule type" value="Genomic_DNA"/>
</dbReference>
<comment type="caution">
    <text evidence="2">The sequence shown here is derived from an EMBL/GenBank/DDBJ whole genome shotgun (WGS) entry which is preliminary data.</text>
</comment>
<dbReference type="AlphaFoldDB" id="A0A0F9KHQ5"/>
<evidence type="ECO:0000313" key="2">
    <source>
        <dbReference type="EMBL" id="KKM21693.1"/>
    </source>
</evidence>
<name>A0A0F9KHQ5_9ZZZZ</name>
<gene>
    <name evidence="2" type="ORF">LCGC14_1632870</name>
</gene>
<protein>
    <submittedName>
        <fullName evidence="2">Uncharacterized protein</fullName>
    </submittedName>
</protein>
<feature type="compositionally biased region" description="Low complexity" evidence="1">
    <location>
        <begin position="102"/>
        <end position="116"/>
    </location>
</feature>